<feature type="chain" id="PRO_5044788491" description="Protein kinase domain-containing protein" evidence="13">
    <location>
        <begin position="23"/>
        <end position="732"/>
    </location>
</feature>
<dbReference type="SMART" id="SM00179">
    <property type="entry name" value="EGF_CA"/>
    <property type="match status" value="2"/>
</dbReference>
<dbReference type="CDD" id="cd14066">
    <property type="entry name" value="STKc_IRAK"/>
    <property type="match status" value="1"/>
</dbReference>
<dbReference type="EMBL" id="OZ075118">
    <property type="protein sequence ID" value="CAL5087654.1"/>
    <property type="molecule type" value="Genomic_DNA"/>
</dbReference>
<keyword evidence="6 11" id="KW-0547">Nucleotide-binding</keyword>
<name>A0ABC9G457_9POAL</name>
<dbReference type="PROSITE" id="PS01187">
    <property type="entry name" value="EGF_CA"/>
    <property type="match status" value="1"/>
</dbReference>
<dbReference type="InterPro" id="IPR000742">
    <property type="entry name" value="EGF"/>
</dbReference>
<reference evidence="16" key="1">
    <citation type="submission" date="2024-06" db="EMBL/GenBank/DDBJ databases">
        <authorList>
            <person name="Ryan C."/>
        </authorList>
    </citation>
    <scope>NUCLEOTIDE SEQUENCE [LARGE SCALE GENOMIC DNA]</scope>
</reference>
<dbReference type="InterPro" id="IPR011009">
    <property type="entry name" value="Kinase-like_dom_sf"/>
</dbReference>
<evidence type="ECO:0000313" key="15">
    <source>
        <dbReference type="EMBL" id="CAL5087654.1"/>
    </source>
</evidence>
<evidence type="ECO:0000256" key="13">
    <source>
        <dbReference type="SAM" id="SignalP"/>
    </source>
</evidence>
<dbReference type="SMART" id="SM00220">
    <property type="entry name" value="S_TKc"/>
    <property type="match status" value="1"/>
</dbReference>
<dbReference type="Gene3D" id="2.10.25.10">
    <property type="entry name" value="Laminin"/>
    <property type="match status" value="1"/>
</dbReference>
<dbReference type="GO" id="GO:0005524">
    <property type="term" value="F:ATP binding"/>
    <property type="evidence" value="ECO:0007669"/>
    <property type="project" value="UniProtKB-UniRule"/>
</dbReference>
<proteinExistence type="predicted"/>
<dbReference type="InterPro" id="IPR017441">
    <property type="entry name" value="Protein_kinase_ATP_BS"/>
</dbReference>
<dbReference type="Proteomes" id="UP001497457">
    <property type="component" value="Chromosome 8b"/>
</dbReference>
<dbReference type="PROSITE" id="PS00108">
    <property type="entry name" value="PROTEIN_KINASE_ST"/>
    <property type="match status" value="1"/>
</dbReference>
<feature type="binding site" evidence="11">
    <location>
        <position position="439"/>
    </location>
    <ligand>
        <name>ATP</name>
        <dbReference type="ChEBI" id="CHEBI:30616"/>
    </ligand>
</feature>
<organism evidence="15 16">
    <name type="scientific">Urochloa decumbens</name>
    <dbReference type="NCBI Taxonomy" id="240449"/>
    <lineage>
        <taxon>Eukaryota</taxon>
        <taxon>Viridiplantae</taxon>
        <taxon>Streptophyta</taxon>
        <taxon>Embryophyta</taxon>
        <taxon>Tracheophyta</taxon>
        <taxon>Spermatophyta</taxon>
        <taxon>Magnoliopsida</taxon>
        <taxon>Liliopsida</taxon>
        <taxon>Poales</taxon>
        <taxon>Poaceae</taxon>
        <taxon>PACMAD clade</taxon>
        <taxon>Panicoideae</taxon>
        <taxon>Panicodae</taxon>
        <taxon>Paniceae</taxon>
        <taxon>Melinidinae</taxon>
        <taxon>Urochloa</taxon>
    </lineage>
</organism>
<evidence type="ECO:0000256" key="5">
    <source>
        <dbReference type="ARBA" id="ARBA00022729"/>
    </source>
</evidence>
<dbReference type="FunFam" id="3.30.200.20:FF:000459">
    <property type="entry name" value="Wall-associated receptor kinase-like 8"/>
    <property type="match status" value="1"/>
</dbReference>
<keyword evidence="9" id="KW-1015">Disulfide bond</keyword>
<dbReference type="AlphaFoldDB" id="A0ABC9G457"/>
<reference evidence="15 16" key="2">
    <citation type="submission" date="2024-10" db="EMBL/GenBank/DDBJ databases">
        <authorList>
            <person name="Ryan C."/>
        </authorList>
    </citation>
    <scope>NUCLEOTIDE SEQUENCE [LARGE SCALE GENOMIC DNA]</scope>
</reference>
<dbReference type="GO" id="GO:0016020">
    <property type="term" value="C:membrane"/>
    <property type="evidence" value="ECO:0007669"/>
    <property type="project" value="UniProtKB-SubCell"/>
</dbReference>
<dbReference type="InterPro" id="IPR009030">
    <property type="entry name" value="Growth_fac_rcpt_cys_sf"/>
</dbReference>
<evidence type="ECO:0000256" key="6">
    <source>
        <dbReference type="ARBA" id="ARBA00022741"/>
    </source>
</evidence>
<accession>A0ABC9G457</accession>
<evidence type="ECO:0000313" key="16">
    <source>
        <dbReference type="Proteomes" id="UP001497457"/>
    </source>
</evidence>
<dbReference type="InterPro" id="IPR049883">
    <property type="entry name" value="NOTCH1_EGF-like"/>
</dbReference>
<evidence type="ECO:0000259" key="14">
    <source>
        <dbReference type="PROSITE" id="PS50011"/>
    </source>
</evidence>
<dbReference type="CDD" id="cd00053">
    <property type="entry name" value="EGF"/>
    <property type="match status" value="1"/>
</dbReference>
<feature type="signal peptide" evidence="13">
    <location>
        <begin position="1"/>
        <end position="22"/>
    </location>
</feature>
<dbReference type="SUPFAM" id="SSF57184">
    <property type="entry name" value="Growth factor receptor domain"/>
    <property type="match status" value="1"/>
</dbReference>
<dbReference type="PROSITE" id="PS00107">
    <property type="entry name" value="PROTEIN_KINASE_ATP"/>
    <property type="match status" value="1"/>
</dbReference>
<evidence type="ECO:0000256" key="8">
    <source>
        <dbReference type="ARBA" id="ARBA00022840"/>
    </source>
</evidence>
<dbReference type="Pfam" id="PF07714">
    <property type="entry name" value="PK_Tyr_Ser-Thr"/>
    <property type="match status" value="1"/>
</dbReference>
<protein>
    <recommendedName>
        <fullName evidence="14">Protein kinase domain-containing protein</fullName>
    </recommendedName>
</protein>
<dbReference type="Gene3D" id="1.10.510.10">
    <property type="entry name" value="Transferase(Phosphotransferase) domain 1"/>
    <property type="match status" value="1"/>
</dbReference>
<dbReference type="InterPro" id="IPR000719">
    <property type="entry name" value="Prot_kinase_dom"/>
</dbReference>
<dbReference type="FunFam" id="1.10.510.10:FF:000084">
    <property type="entry name" value="Wall-associated receptor kinase 2"/>
    <property type="match status" value="1"/>
</dbReference>
<dbReference type="Gene3D" id="3.30.200.20">
    <property type="entry name" value="Phosphorylase Kinase, domain 1"/>
    <property type="match status" value="1"/>
</dbReference>
<dbReference type="FunFam" id="2.10.25.10:FF:000563">
    <property type="entry name" value="Wall-associated receptor kinase-like 8"/>
    <property type="match status" value="1"/>
</dbReference>
<evidence type="ECO:0000256" key="4">
    <source>
        <dbReference type="ARBA" id="ARBA00022679"/>
    </source>
</evidence>
<keyword evidence="12" id="KW-1133">Transmembrane helix</keyword>
<evidence type="ECO:0000256" key="12">
    <source>
        <dbReference type="SAM" id="Phobius"/>
    </source>
</evidence>
<dbReference type="GO" id="GO:0004674">
    <property type="term" value="F:protein serine/threonine kinase activity"/>
    <property type="evidence" value="ECO:0007669"/>
    <property type="project" value="UniProtKB-KW"/>
</dbReference>
<evidence type="ECO:0000256" key="11">
    <source>
        <dbReference type="PROSITE-ProRule" id="PRU10141"/>
    </source>
</evidence>
<keyword evidence="10" id="KW-0325">Glycoprotein</keyword>
<dbReference type="SMART" id="SM00181">
    <property type="entry name" value="EGF"/>
    <property type="match status" value="2"/>
</dbReference>
<dbReference type="InterPro" id="IPR001245">
    <property type="entry name" value="Ser-Thr/Tyr_kinase_cat_dom"/>
</dbReference>
<dbReference type="PANTHER" id="PTHR27005:SF479">
    <property type="entry name" value="OS06G0706600 PROTEIN"/>
    <property type="match status" value="1"/>
</dbReference>
<dbReference type="InterPro" id="IPR025287">
    <property type="entry name" value="WAK_GUB"/>
</dbReference>
<keyword evidence="3" id="KW-0245">EGF-like domain</keyword>
<evidence type="ECO:0000256" key="9">
    <source>
        <dbReference type="ARBA" id="ARBA00023157"/>
    </source>
</evidence>
<dbReference type="InterPro" id="IPR018097">
    <property type="entry name" value="EGF_Ca-bd_CS"/>
</dbReference>
<evidence type="ECO:0000256" key="7">
    <source>
        <dbReference type="ARBA" id="ARBA00022777"/>
    </source>
</evidence>
<keyword evidence="2" id="KW-0723">Serine/threonine-protein kinase</keyword>
<keyword evidence="16" id="KW-1185">Reference proteome</keyword>
<keyword evidence="4" id="KW-0808">Transferase</keyword>
<gene>
    <name evidence="15" type="ORF">URODEC1_LOCUS112318</name>
</gene>
<keyword evidence="12" id="KW-0812">Transmembrane</keyword>
<keyword evidence="7" id="KW-0418">Kinase</keyword>
<evidence type="ECO:0000256" key="10">
    <source>
        <dbReference type="ARBA" id="ARBA00023180"/>
    </source>
</evidence>
<dbReference type="InterPro" id="IPR001881">
    <property type="entry name" value="EGF-like_Ca-bd_dom"/>
</dbReference>
<dbReference type="PANTHER" id="PTHR27005">
    <property type="entry name" value="WALL-ASSOCIATED RECEPTOR KINASE-LIKE 21"/>
    <property type="match status" value="1"/>
</dbReference>
<sequence length="732" mass="81435">MEFSRLLQLCLPAMWMLLLAAAADVPAARDPGCVRRCGGVDVPYPFGLDLPCAIHDGFLLNCTTVGRTATLLYGNGSSVEVIKISVPDNKAWLKTWTSRQCYNQSTNQMFQDNAWIDFTDTPFVLSADDNRVIVLGCKSMAYMQSDSYIIGCMSTCDAPLKNGSCSLTAGCCQAELPRGVQYYQGFFNDFYNTSEIWNKTPCNYVTVMESTAFSFSTTYLTSTVFYDTDDARNPVVMEWGITRQTCEQARINKTAYACVSNHSDCVNSDAGYRCRCSDGFKGNPYIVGGCTDINECLDNVTYPCPGICENTLGSFTCSCPRGRSMINGVCVKNQRSTWMAPAVGASVGLVALVIGITCAYLIRERRKLHRIKKRYFRQHGGLLLFEEMKSQQGIAFTIFSEEELQQATNRFDAQQVLGHGGHGTVYKGILNSGVEIAVKRCMTIGEQQKKEFGKEMLILSQINHKNIVKLLGCCLEVEVPMLVYEFIPNGTLFDIIHRNHTQHISLNTRLRIAYESAEALAYLHSCASPPILHGDVKSTNILLDGDYTAKVSDFGASILAPNDKSQFVTVVQGTCGYLDPEYMQTYELTDKSDVYSFGVVLLELLTLKKAFNLEGPEHDKSLSMRFLYAMKENKLEDILDDQIKNNENIEYLDEIADLARQCLEMSGMNRPSMKEVADKLGRLRNIMQHPWAHENSEELDRLLGEPSTVNSTGTTGNFSIAKKAAMGLESGR</sequence>
<evidence type="ECO:0000256" key="1">
    <source>
        <dbReference type="ARBA" id="ARBA00004479"/>
    </source>
</evidence>
<evidence type="ECO:0000256" key="2">
    <source>
        <dbReference type="ARBA" id="ARBA00022527"/>
    </source>
</evidence>
<feature type="transmembrane region" description="Helical" evidence="12">
    <location>
        <begin position="338"/>
        <end position="362"/>
    </location>
</feature>
<feature type="domain" description="Protein kinase" evidence="14">
    <location>
        <begin position="411"/>
        <end position="692"/>
    </location>
</feature>
<dbReference type="CDD" id="cd00054">
    <property type="entry name" value="EGF_CA"/>
    <property type="match status" value="1"/>
</dbReference>
<keyword evidence="5 13" id="KW-0732">Signal</keyword>
<dbReference type="InterPro" id="IPR008271">
    <property type="entry name" value="Ser/Thr_kinase_AS"/>
</dbReference>
<dbReference type="SUPFAM" id="SSF56112">
    <property type="entry name" value="Protein kinase-like (PK-like)"/>
    <property type="match status" value="1"/>
</dbReference>
<dbReference type="Pfam" id="PF13947">
    <property type="entry name" value="GUB_WAK_bind"/>
    <property type="match status" value="1"/>
</dbReference>
<dbReference type="InterPro" id="IPR045274">
    <property type="entry name" value="WAK-like"/>
</dbReference>
<comment type="subcellular location">
    <subcellularLocation>
        <location evidence="1">Membrane</location>
        <topology evidence="1">Single-pass type I membrane protein</topology>
    </subcellularLocation>
</comment>
<dbReference type="Pfam" id="PF07645">
    <property type="entry name" value="EGF_CA"/>
    <property type="match status" value="2"/>
</dbReference>
<dbReference type="PROSITE" id="PS50011">
    <property type="entry name" value="PROTEIN_KINASE_DOM"/>
    <property type="match status" value="1"/>
</dbReference>
<evidence type="ECO:0000256" key="3">
    <source>
        <dbReference type="ARBA" id="ARBA00022536"/>
    </source>
</evidence>
<keyword evidence="12" id="KW-0472">Membrane</keyword>
<keyword evidence="8 11" id="KW-0067">ATP-binding</keyword>